<dbReference type="STRING" id="1314785.A0A165DEQ4"/>
<proteinExistence type="predicted"/>
<dbReference type="GeneID" id="63821700"/>
<dbReference type="InterPro" id="IPR046700">
    <property type="entry name" value="DUF6570"/>
</dbReference>
<dbReference type="RefSeq" id="XP_040762463.1">
    <property type="nucleotide sequence ID" value="XM_040904670.1"/>
</dbReference>
<evidence type="ECO:0000313" key="3">
    <source>
        <dbReference type="Proteomes" id="UP000076871"/>
    </source>
</evidence>
<name>A0A165DEQ4_9APHY</name>
<dbReference type="InParanoid" id="A0A165DEQ4"/>
<dbReference type="OrthoDB" id="2799407at2759"/>
<evidence type="ECO:0000259" key="1">
    <source>
        <dbReference type="Pfam" id="PF20209"/>
    </source>
</evidence>
<dbReference type="AlphaFoldDB" id="A0A165DEQ4"/>
<dbReference type="EMBL" id="KV427634">
    <property type="protein sequence ID" value="KZT04723.1"/>
    <property type="molecule type" value="Genomic_DNA"/>
</dbReference>
<dbReference type="Pfam" id="PF20209">
    <property type="entry name" value="DUF6570"/>
    <property type="match status" value="1"/>
</dbReference>
<evidence type="ECO:0000313" key="2">
    <source>
        <dbReference type="EMBL" id="KZT04723.1"/>
    </source>
</evidence>
<dbReference type="Proteomes" id="UP000076871">
    <property type="component" value="Unassembled WGS sequence"/>
</dbReference>
<sequence length="171" mass="19252">MVRFPPSPLMEDLFAQMINGFCEDINKDKFLKSACVVCGQLCLTSTFSTLSDCDIDLRILMPTTKAMTRKERGSIQDPIAELKGPVILPTCDHVCAECLRDLEKGSLSTDALANDLWIGEIPFQLRDLTWCEKMLTSRVKHNYCIIQVKVSGMWKMCANAICHSVPMPKIY</sequence>
<organism evidence="2 3">
    <name type="scientific">Laetiporus sulphureus 93-53</name>
    <dbReference type="NCBI Taxonomy" id="1314785"/>
    <lineage>
        <taxon>Eukaryota</taxon>
        <taxon>Fungi</taxon>
        <taxon>Dikarya</taxon>
        <taxon>Basidiomycota</taxon>
        <taxon>Agaricomycotina</taxon>
        <taxon>Agaricomycetes</taxon>
        <taxon>Polyporales</taxon>
        <taxon>Laetiporus</taxon>
    </lineage>
</organism>
<accession>A0A165DEQ4</accession>
<gene>
    <name evidence="2" type="ORF">LAESUDRAFT_657237</name>
</gene>
<reference evidence="2 3" key="1">
    <citation type="journal article" date="2016" name="Mol. Biol. Evol.">
        <title>Comparative Genomics of Early-Diverging Mushroom-Forming Fungi Provides Insights into the Origins of Lignocellulose Decay Capabilities.</title>
        <authorList>
            <person name="Nagy L.G."/>
            <person name="Riley R."/>
            <person name="Tritt A."/>
            <person name="Adam C."/>
            <person name="Daum C."/>
            <person name="Floudas D."/>
            <person name="Sun H."/>
            <person name="Yadav J.S."/>
            <person name="Pangilinan J."/>
            <person name="Larsson K.H."/>
            <person name="Matsuura K."/>
            <person name="Barry K."/>
            <person name="Labutti K."/>
            <person name="Kuo R."/>
            <person name="Ohm R.A."/>
            <person name="Bhattacharya S.S."/>
            <person name="Shirouzu T."/>
            <person name="Yoshinaga Y."/>
            <person name="Martin F.M."/>
            <person name="Grigoriev I.V."/>
            <person name="Hibbett D.S."/>
        </authorList>
    </citation>
    <scope>NUCLEOTIDE SEQUENCE [LARGE SCALE GENOMIC DNA]</scope>
    <source>
        <strain evidence="2 3">93-53</strain>
    </source>
</reference>
<protein>
    <recommendedName>
        <fullName evidence="1">DUF6570 domain-containing protein</fullName>
    </recommendedName>
</protein>
<keyword evidence="3" id="KW-1185">Reference proteome</keyword>
<feature type="domain" description="DUF6570" evidence="1">
    <location>
        <begin position="105"/>
        <end position="169"/>
    </location>
</feature>